<evidence type="ECO:0000256" key="6">
    <source>
        <dbReference type="ARBA" id="ARBA00022694"/>
    </source>
</evidence>
<proteinExistence type="inferred from homology"/>
<dbReference type="GO" id="GO:0000049">
    <property type="term" value="F:tRNA binding"/>
    <property type="evidence" value="ECO:0007669"/>
    <property type="project" value="TreeGrafter"/>
</dbReference>
<dbReference type="GO" id="GO:0005737">
    <property type="term" value="C:cytoplasm"/>
    <property type="evidence" value="ECO:0007669"/>
    <property type="project" value="UniProtKB-SubCell"/>
</dbReference>
<reference evidence="13" key="1">
    <citation type="submission" date="2019-11" db="EMBL/GenBank/DDBJ databases">
        <title>Characterization of Clostridium perfringens isolates from swine manure treated agricultural soils.</title>
        <authorList>
            <person name="Wushke S.T."/>
        </authorList>
    </citation>
    <scope>NUCLEOTIDE SEQUENCE</scope>
    <source>
        <strain evidence="13">X94</strain>
    </source>
</reference>
<evidence type="ECO:0000256" key="3">
    <source>
        <dbReference type="ARBA" id="ARBA00012584"/>
    </source>
</evidence>
<dbReference type="Proteomes" id="UP001288778">
    <property type="component" value="Unassembled WGS sequence"/>
</dbReference>
<evidence type="ECO:0000256" key="8">
    <source>
        <dbReference type="ARBA" id="ARBA00022741"/>
    </source>
</evidence>
<dbReference type="AlphaFoldDB" id="A0AAW9HXR2"/>
<comment type="subcellular location">
    <subcellularLocation>
        <location evidence="1">Cytoplasm</location>
    </subcellularLocation>
</comment>
<protein>
    <recommendedName>
        <fullName evidence="10">L-threonylcarbamoyladenylate synthase</fullName>
        <ecNumber evidence="3">2.7.7.87</ecNumber>
    </recommendedName>
    <alternativeName>
        <fullName evidence="10">L-threonylcarbamoyladenylate synthase</fullName>
    </alternativeName>
</protein>
<evidence type="ECO:0000313" key="14">
    <source>
        <dbReference type="Proteomes" id="UP001288778"/>
    </source>
</evidence>
<dbReference type="RefSeq" id="WP_322395730.1">
    <property type="nucleotide sequence ID" value="NZ_WNUI01000377.1"/>
</dbReference>
<dbReference type="GO" id="GO:0006450">
    <property type="term" value="P:regulation of translational fidelity"/>
    <property type="evidence" value="ECO:0007669"/>
    <property type="project" value="TreeGrafter"/>
</dbReference>
<keyword evidence="4" id="KW-0963">Cytoplasm</keyword>
<evidence type="ECO:0000256" key="4">
    <source>
        <dbReference type="ARBA" id="ARBA00022490"/>
    </source>
</evidence>
<dbReference type="InterPro" id="IPR050156">
    <property type="entry name" value="TC-AMP_synthase_SUA5"/>
</dbReference>
<evidence type="ECO:0000259" key="12">
    <source>
        <dbReference type="PROSITE" id="PS51163"/>
    </source>
</evidence>
<comment type="caution">
    <text evidence="13">The sequence shown here is derived from an EMBL/GenBank/DDBJ whole genome shotgun (WGS) entry which is preliminary data.</text>
</comment>
<evidence type="ECO:0000313" key="13">
    <source>
        <dbReference type="EMBL" id="MDZ4910504.1"/>
    </source>
</evidence>
<dbReference type="SUPFAM" id="SSF55821">
    <property type="entry name" value="YrdC/RibB"/>
    <property type="match status" value="1"/>
</dbReference>
<organism evidence="13 14">
    <name type="scientific">Clostridium perfringens</name>
    <dbReference type="NCBI Taxonomy" id="1502"/>
    <lineage>
        <taxon>Bacteria</taxon>
        <taxon>Bacillati</taxon>
        <taxon>Bacillota</taxon>
        <taxon>Clostridia</taxon>
        <taxon>Eubacteriales</taxon>
        <taxon>Clostridiaceae</taxon>
        <taxon>Clostridium</taxon>
    </lineage>
</organism>
<feature type="non-terminal residue" evidence="13">
    <location>
        <position position="153"/>
    </location>
</feature>
<dbReference type="PANTHER" id="PTHR17490:SF16">
    <property type="entry name" value="THREONYLCARBAMOYL-AMP SYNTHASE"/>
    <property type="match status" value="1"/>
</dbReference>
<evidence type="ECO:0000256" key="5">
    <source>
        <dbReference type="ARBA" id="ARBA00022679"/>
    </source>
</evidence>
<accession>A0AAW9HXR2</accession>
<keyword evidence="6" id="KW-0819">tRNA processing</keyword>
<gene>
    <name evidence="13" type="ORF">GNF68_16025</name>
</gene>
<dbReference type="Gene3D" id="3.90.870.10">
    <property type="entry name" value="DHBP synthase"/>
    <property type="match status" value="1"/>
</dbReference>
<dbReference type="PANTHER" id="PTHR17490">
    <property type="entry name" value="SUA5"/>
    <property type="match status" value="1"/>
</dbReference>
<dbReference type="InterPro" id="IPR006070">
    <property type="entry name" value="Sua5-like_dom"/>
</dbReference>
<dbReference type="GO" id="GO:0003725">
    <property type="term" value="F:double-stranded RNA binding"/>
    <property type="evidence" value="ECO:0007669"/>
    <property type="project" value="InterPro"/>
</dbReference>
<sequence>TETVYGLGANALDENAVSKIYEAKGSPSDNPLIVHIYDKKQVNDLAQDINENAQIIMDKFWPGPITIILKKKDIVPMRTSGGLDTVAIRMPSNPIAKALLEEVKLPIAAPSANISGRPSPTRGKHVHKEMNNRVDGIILGGDCTFGLESTVLD</sequence>
<dbReference type="Pfam" id="PF01300">
    <property type="entry name" value="Sua5_yciO_yrdC"/>
    <property type="match status" value="1"/>
</dbReference>
<dbReference type="GO" id="GO:0061710">
    <property type="term" value="F:L-threonylcarbamoyladenylate synthase"/>
    <property type="evidence" value="ECO:0007669"/>
    <property type="project" value="UniProtKB-EC"/>
</dbReference>
<keyword evidence="8" id="KW-0547">Nucleotide-binding</keyword>
<evidence type="ECO:0000256" key="2">
    <source>
        <dbReference type="ARBA" id="ARBA00007663"/>
    </source>
</evidence>
<evidence type="ECO:0000256" key="7">
    <source>
        <dbReference type="ARBA" id="ARBA00022695"/>
    </source>
</evidence>
<name>A0AAW9HXR2_CLOPF</name>
<feature type="non-terminal residue" evidence="13">
    <location>
        <position position="1"/>
    </location>
</feature>
<dbReference type="GO" id="GO:0005524">
    <property type="term" value="F:ATP binding"/>
    <property type="evidence" value="ECO:0007669"/>
    <property type="project" value="UniProtKB-KW"/>
</dbReference>
<dbReference type="PROSITE" id="PS51163">
    <property type="entry name" value="YRDC"/>
    <property type="match status" value="1"/>
</dbReference>
<dbReference type="InterPro" id="IPR017945">
    <property type="entry name" value="DHBP_synth_RibB-like_a/b_dom"/>
</dbReference>
<comment type="catalytic activity">
    <reaction evidence="11">
        <text>L-threonine + hydrogencarbonate + ATP = L-threonylcarbamoyladenylate + diphosphate + H2O</text>
        <dbReference type="Rhea" id="RHEA:36407"/>
        <dbReference type="ChEBI" id="CHEBI:15377"/>
        <dbReference type="ChEBI" id="CHEBI:17544"/>
        <dbReference type="ChEBI" id="CHEBI:30616"/>
        <dbReference type="ChEBI" id="CHEBI:33019"/>
        <dbReference type="ChEBI" id="CHEBI:57926"/>
        <dbReference type="ChEBI" id="CHEBI:73682"/>
        <dbReference type="EC" id="2.7.7.87"/>
    </reaction>
</comment>
<evidence type="ECO:0000256" key="11">
    <source>
        <dbReference type="ARBA" id="ARBA00048366"/>
    </source>
</evidence>
<keyword evidence="5" id="KW-0808">Transferase</keyword>
<keyword evidence="9" id="KW-0067">ATP-binding</keyword>
<dbReference type="GO" id="GO:0008033">
    <property type="term" value="P:tRNA processing"/>
    <property type="evidence" value="ECO:0007669"/>
    <property type="project" value="UniProtKB-KW"/>
</dbReference>
<dbReference type="NCBIfam" id="TIGR00057">
    <property type="entry name" value="L-threonylcarbamoyladenylate synthase"/>
    <property type="match status" value="1"/>
</dbReference>
<keyword evidence="7" id="KW-0548">Nucleotidyltransferase</keyword>
<evidence type="ECO:0000256" key="1">
    <source>
        <dbReference type="ARBA" id="ARBA00004496"/>
    </source>
</evidence>
<evidence type="ECO:0000256" key="9">
    <source>
        <dbReference type="ARBA" id="ARBA00022840"/>
    </source>
</evidence>
<evidence type="ECO:0000256" key="10">
    <source>
        <dbReference type="ARBA" id="ARBA00029774"/>
    </source>
</evidence>
<dbReference type="EMBL" id="WNUI01000377">
    <property type="protein sequence ID" value="MDZ4910504.1"/>
    <property type="molecule type" value="Genomic_DNA"/>
</dbReference>
<feature type="domain" description="YrdC-like" evidence="12">
    <location>
        <begin position="1"/>
        <end position="153"/>
    </location>
</feature>
<comment type="similarity">
    <text evidence="2">Belongs to the SUA5 family.</text>
</comment>
<dbReference type="EC" id="2.7.7.87" evidence="3"/>